<keyword evidence="4" id="KW-0805">Transcription regulation</keyword>
<dbReference type="RefSeq" id="WP_161253499.1">
    <property type="nucleotide sequence ID" value="NZ_WXEY01000001.1"/>
</dbReference>
<feature type="compositionally biased region" description="Basic and acidic residues" evidence="8">
    <location>
        <begin position="448"/>
        <end position="461"/>
    </location>
</feature>
<evidence type="ECO:0000256" key="8">
    <source>
        <dbReference type="SAM" id="MobiDB-lite"/>
    </source>
</evidence>
<feature type="modified residue" description="4-aspartylphosphate" evidence="7">
    <location>
        <position position="53"/>
    </location>
</feature>
<evidence type="ECO:0000256" key="1">
    <source>
        <dbReference type="ARBA" id="ARBA00018672"/>
    </source>
</evidence>
<dbReference type="PANTHER" id="PTHR32071:SF113">
    <property type="entry name" value="ALGINATE BIOSYNTHESIS TRANSCRIPTIONAL REGULATORY PROTEIN ALGB"/>
    <property type="match status" value="1"/>
</dbReference>
<evidence type="ECO:0000256" key="7">
    <source>
        <dbReference type="PROSITE-ProRule" id="PRU00169"/>
    </source>
</evidence>
<dbReference type="PANTHER" id="PTHR32071">
    <property type="entry name" value="TRANSCRIPTIONAL REGULATORY PROTEIN"/>
    <property type="match status" value="1"/>
</dbReference>
<evidence type="ECO:0000256" key="5">
    <source>
        <dbReference type="ARBA" id="ARBA00023163"/>
    </source>
</evidence>
<keyword evidence="12" id="KW-1185">Reference proteome</keyword>
<dbReference type="AlphaFoldDB" id="A0A845L0P0"/>
<dbReference type="OrthoDB" id="9803970at2"/>
<dbReference type="InterPro" id="IPR025944">
    <property type="entry name" value="Sigma_54_int_dom_CS"/>
</dbReference>
<dbReference type="GO" id="GO:0043565">
    <property type="term" value="F:sequence-specific DNA binding"/>
    <property type="evidence" value="ECO:0007669"/>
    <property type="project" value="InterPro"/>
</dbReference>
<dbReference type="InterPro" id="IPR011006">
    <property type="entry name" value="CheY-like_superfamily"/>
</dbReference>
<comment type="caution">
    <text evidence="11">The sequence shown here is derived from an EMBL/GenBank/DDBJ whole genome shotgun (WGS) entry which is preliminary data.</text>
</comment>
<protein>
    <recommendedName>
        <fullName evidence="1">Stage 0 sporulation protein A homolog</fullName>
    </recommendedName>
</protein>
<dbReference type="InterPro" id="IPR009057">
    <property type="entry name" value="Homeodomain-like_sf"/>
</dbReference>
<comment type="function">
    <text evidence="6">May play the central regulatory role in sporulation. It may be an element of the effector pathway responsible for the activation of sporulation genes in response to nutritional stress. Spo0A may act in concert with spo0H (a sigma factor) to control the expression of some genes that are critical to the sporulation process.</text>
</comment>
<keyword evidence="5" id="KW-0804">Transcription</keyword>
<feature type="compositionally biased region" description="Gly residues" evidence="8">
    <location>
        <begin position="522"/>
        <end position="534"/>
    </location>
</feature>
<organism evidence="11 12">
    <name type="scientific">Heliomicrobium undosum</name>
    <dbReference type="NCBI Taxonomy" id="121734"/>
    <lineage>
        <taxon>Bacteria</taxon>
        <taxon>Bacillati</taxon>
        <taxon>Bacillota</taxon>
        <taxon>Clostridia</taxon>
        <taxon>Eubacteriales</taxon>
        <taxon>Heliobacteriaceae</taxon>
        <taxon>Heliomicrobium</taxon>
    </lineage>
</organism>
<dbReference type="SUPFAM" id="SSF52540">
    <property type="entry name" value="P-loop containing nucleoside triphosphate hydrolases"/>
    <property type="match status" value="1"/>
</dbReference>
<dbReference type="Pfam" id="PF02954">
    <property type="entry name" value="HTH_8"/>
    <property type="match status" value="1"/>
</dbReference>
<evidence type="ECO:0000256" key="3">
    <source>
        <dbReference type="ARBA" id="ARBA00022840"/>
    </source>
</evidence>
<dbReference type="SMART" id="SM00448">
    <property type="entry name" value="REC"/>
    <property type="match status" value="1"/>
</dbReference>
<dbReference type="GO" id="GO:0005524">
    <property type="term" value="F:ATP binding"/>
    <property type="evidence" value="ECO:0007669"/>
    <property type="project" value="UniProtKB-KW"/>
</dbReference>
<dbReference type="GO" id="GO:0000160">
    <property type="term" value="P:phosphorelay signal transduction system"/>
    <property type="evidence" value="ECO:0007669"/>
    <property type="project" value="InterPro"/>
</dbReference>
<keyword evidence="3" id="KW-0067">ATP-binding</keyword>
<dbReference type="SMART" id="SM00382">
    <property type="entry name" value="AAA"/>
    <property type="match status" value="1"/>
</dbReference>
<evidence type="ECO:0000256" key="6">
    <source>
        <dbReference type="ARBA" id="ARBA00024867"/>
    </source>
</evidence>
<dbReference type="InterPro" id="IPR002197">
    <property type="entry name" value="HTH_Fis"/>
</dbReference>
<feature type="domain" description="Sigma-54 factor interaction" evidence="9">
    <location>
        <begin position="143"/>
        <end position="373"/>
    </location>
</feature>
<keyword evidence="7" id="KW-0597">Phosphoprotein</keyword>
<evidence type="ECO:0000259" key="10">
    <source>
        <dbReference type="PROSITE" id="PS50110"/>
    </source>
</evidence>
<dbReference type="PROSITE" id="PS50045">
    <property type="entry name" value="SIGMA54_INTERACT_4"/>
    <property type="match status" value="1"/>
</dbReference>
<evidence type="ECO:0000313" key="12">
    <source>
        <dbReference type="Proteomes" id="UP000463470"/>
    </source>
</evidence>
<evidence type="ECO:0000259" key="9">
    <source>
        <dbReference type="PROSITE" id="PS50045"/>
    </source>
</evidence>
<feature type="region of interest" description="Disordered" evidence="8">
    <location>
        <begin position="391"/>
        <end position="541"/>
    </location>
</feature>
<dbReference type="PRINTS" id="PR01590">
    <property type="entry name" value="HTHFIS"/>
</dbReference>
<dbReference type="PROSITE" id="PS50110">
    <property type="entry name" value="RESPONSE_REGULATORY"/>
    <property type="match status" value="1"/>
</dbReference>
<feature type="compositionally biased region" description="Polar residues" evidence="8">
    <location>
        <begin position="400"/>
        <end position="420"/>
    </location>
</feature>
<dbReference type="InterPro" id="IPR027417">
    <property type="entry name" value="P-loop_NTPase"/>
</dbReference>
<dbReference type="Gene3D" id="3.40.50.300">
    <property type="entry name" value="P-loop containing nucleotide triphosphate hydrolases"/>
    <property type="match status" value="1"/>
</dbReference>
<dbReference type="Gene3D" id="1.10.8.60">
    <property type="match status" value="1"/>
</dbReference>
<gene>
    <name evidence="11" type="ORF">GTO91_01070</name>
</gene>
<dbReference type="InterPro" id="IPR002078">
    <property type="entry name" value="Sigma_54_int"/>
</dbReference>
<dbReference type="GO" id="GO:0006355">
    <property type="term" value="P:regulation of DNA-templated transcription"/>
    <property type="evidence" value="ECO:0007669"/>
    <property type="project" value="InterPro"/>
</dbReference>
<evidence type="ECO:0000256" key="4">
    <source>
        <dbReference type="ARBA" id="ARBA00023015"/>
    </source>
</evidence>
<feature type="domain" description="Response regulatory" evidence="10">
    <location>
        <begin position="4"/>
        <end position="118"/>
    </location>
</feature>
<dbReference type="CDD" id="cd00009">
    <property type="entry name" value="AAA"/>
    <property type="match status" value="1"/>
</dbReference>
<dbReference type="Proteomes" id="UP000463470">
    <property type="component" value="Unassembled WGS sequence"/>
</dbReference>
<dbReference type="InterPro" id="IPR058031">
    <property type="entry name" value="AAA_lid_NorR"/>
</dbReference>
<dbReference type="SUPFAM" id="SSF46689">
    <property type="entry name" value="Homeodomain-like"/>
    <property type="match status" value="1"/>
</dbReference>
<reference evidence="11 12" key="1">
    <citation type="submission" date="2020-01" db="EMBL/GenBank/DDBJ databases">
        <title>Whole-genome sequence of Heliobacterium undosum DSM 13378.</title>
        <authorList>
            <person name="Kyndt J.A."/>
            <person name="Meyer T.E."/>
        </authorList>
    </citation>
    <scope>NUCLEOTIDE SEQUENCE [LARGE SCALE GENOMIC DNA]</scope>
    <source>
        <strain evidence="11 12">DSM 13378</strain>
    </source>
</reference>
<dbReference type="FunFam" id="3.40.50.300:FF:000006">
    <property type="entry name" value="DNA-binding transcriptional regulator NtrC"/>
    <property type="match status" value="1"/>
</dbReference>
<feature type="compositionally biased region" description="Basic and acidic residues" evidence="8">
    <location>
        <begin position="421"/>
        <end position="431"/>
    </location>
</feature>
<dbReference type="Pfam" id="PF00072">
    <property type="entry name" value="Response_reg"/>
    <property type="match status" value="1"/>
</dbReference>
<dbReference type="InterPro" id="IPR003593">
    <property type="entry name" value="AAA+_ATPase"/>
</dbReference>
<dbReference type="PROSITE" id="PS00688">
    <property type="entry name" value="SIGMA54_INTERACT_3"/>
    <property type="match status" value="1"/>
</dbReference>
<dbReference type="Gene3D" id="3.40.50.2300">
    <property type="match status" value="1"/>
</dbReference>
<feature type="compositionally biased region" description="Basic and acidic residues" evidence="8">
    <location>
        <begin position="503"/>
        <end position="521"/>
    </location>
</feature>
<evidence type="ECO:0000256" key="2">
    <source>
        <dbReference type="ARBA" id="ARBA00022741"/>
    </source>
</evidence>
<keyword evidence="2" id="KW-0547">Nucleotide-binding</keyword>
<accession>A0A845L0P0</accession>
<evidence type="ECO:0000313" key="11">
    <source>
        <dbReference type="EMBL" id="MZP28314.1"/>
    </source>
</evidence>
<dbReference type="EMBL" id="WXEY01000001">
    <property type="protein sequence ID" value="MZP28314.1"/>
    <property type="molecule type" value="Genomic_DNA"/>
</dbReference>
<name>A0A845L0P0_9FIRM</name>
<dbReference type="Pfam" id="PF00158">
    <property type="entry name" value="Sigma54_activat"/>
    <property type="match status" value="1"/>
</dbReference>
<proteinExistence type="predicted"/>
<dbReference type="Gene3D" id="1.10.10.60">
    <property type="entry name" value="Homeodomain-like"/>
    <property type="match status" value="1"/>
</dbReference>
<feature type="compositionally biased region" description="Polar residues" evidence="8">
    <location>
        <begin position="462"/>
        <end position="473"/>
    </location>
</feature>
<dbReference type="InterPro" id="IPR001789">
    <property type="entry name" value="Sig_transdc_resp-reg_receiver"/>
</dbReference>
<sequence length="644" mass="69977">MQGVLLLLSPEEHLRWVLARGLSRAGYRVIPAQNGNEAAQQLEREAVNLVIVDLDGPGSEGLPVLHRLLGVRSNVPFLVLTGQACAETALEAQRLGARDYLQKPFGLDELRLALEKALEMESLRQEVRFLRLEAAGRRENVELIGVSPAMRAIRELIAQVANAPTPVTVAGEAGTGKEVVARALHHQSRRREYPFVVFPCAAIPPNLIESELFGWESPAPAKAGNEAKARPGRLEMAHRGTLLIRDIELLPLDLQARLCRVLEDGAFTRTGGTKPLAVDVRVIVASSGNLADAVRDGRMREDLYYRLNVIPIHLPPLSVRKEDIADLARHFLCRYEPRGRIRGFTADAVHILTSHSWPGNVRELANRIERAVIVTRGEWITAAELVAVDPPDASERLSGQKGTTSATSPANGSAASTGKGDQNRRAGERAKQVSAVPPEKGDIAIPPVRRDGSAPLSKRDSNNAQGRPDSANSPARDKPGETVVLNQGKELLLYTSPRRRRRAETGEGDKDQPSSGVEREGFPGGAGTQAGSGRGAPHEQLKGSAERILPAQPNQQAQAQSTKWEGEVLRRMGNLSVQDDGVTLTIAGPFSLDNLEKKIIESALQETGGDLVETARMLRLNRPALSARMQKHHISPTPFRSGER</sequence>
<dbReference type="Pfam" id="PF25601">
    <property type="entry name" value="AAA_lid_14"/>
    <property type="match status" value="1"/>
</dbReference>
<dbReference type="SUPFAM" id="SSF52172">
    <property type="entry name" value="CheY-like"/>
    <property type="match status" value="1"/>
</dbReference>